<evidence type="ECO:0000313" key="8">
    <source>
        <dbReference type="EMBL" id="CAJ1057269.1"/>
    </source>
</evidence>
<feature type="compositionally biased region" description="Polar residues" evidence="6">
    <location>
        <begin position="341"/>
        <end position="392"/>
    </location>
</feature>
<sequence length="570" mass="63305">MQPWIEGLILGYDSQGGSRRSSSMLTAQIIRLGKISESQAQGSEGHAGLVFLYDGVLQIPAILTSSAWEDVQEKEELESLTSLLNSKVYIHDYQLLFHMAPELVNCRFYLTIGEMTTTGTDPVRESVFCCTTLPSVSQKICSTWKALLGQEELYSQSQRGFNLTELLGEWQHDYLQSMLEDDTKKLVTARSRSVEPQPSTSASTSPLTHTDLSNSTRWDVDRIKYKREKCFTVPINCLLTAEDGAQPPQTPLVVESSTPSGLSAAPEDRATALPRVETAESSADEVEWQLKDPALVRVDCVANENLQVHEDDNMLDDVITGLNESHNKDLSNPWDNFPSLRDTSPSTSASPESIQPQPEVSVSTRTQLSVQSSKESRQTSENNSKEFSSLTPYQKPPHLSDPSTTSTTVSPPEPDETKLTASEQESQIFEENMAKTVERKPRKAKRKKSEPSVEAETFSVEEEEEKQHVSGSPPSWLFHSTNNSVLEKSSSHQQDQTDGTTLRTSSTVHSDGKPFSYSYQVSGKNIQDMSLLKIPDSLLTWAVKYLVTPKQTDNSINTSRNSSEMFSDST</sequence>
<keyword evidence="4" id="KW-0779">Telomere</keyword>
<feature type="compositionally biased region" description="Polar residues" evidence="6">
    <location>
        <begin position="469"/>
        <end position="509"/>
    </location>
</feature>
<protein>
    <submittedName>
        <fullName evidence="8">Adrenocortical dysplasia protein homolog</fullName>
    </submittedName>
</protein>
<dbReference type="GO" id="GO:0070198">
    <property type="term" value="P:protein localization to chromosome, telomeric region"/>
    <property type="evidence" value="ECO:0007669"/>
    <property type="project" value="TreeGrafter"/>
</dbReference>
<dbReference type="Proteomes" id="UP001178508">
    <property type="component" value="Chromosome 5"/>
</dbReference>
<dbReference type="PANTHER" id="PTHR14487">
    <property type="entry name" value="ADRENOCORTICAL DYSPLASIA PROTEIN ACD"/>
    <property type="match status" value="1"/>
</dbReference>
<gene>
    <name evidence="8" type="ORF">XNOV1_A038097</name>
</gene>
<feature type="compositionally biased region" description="Polar residues" evidence="6">
    <location>
        <begin position="190"/>
        <end position="213"/>
    </location>
</feature>
<feature type="compositionally biased region" description="Polar residues" evidence="6">
    <location>
        <begin position="419"/>
        <end position="429"/>
    </location>
</feature>
<evidence type="ECO:0000259" key="7">
    <source>
        <dbReference type="Pfam" id="PF10341"/>
    </source>
</evidence>
<dbReference type="GO" id="GO:0016233">
    <property type="term" value="P:telomere capping"/>
    <property type="evidence" value="ECO:0007669"/>
    <property type="project" value="InterPro"/>
</dbReference>
<evidence type="ECO:0000256" key="6">
    <source>
        <dbReference type="SAM" id="MobiDB-lite"/>
    </source>
</evidence>
<name>A0AAV1F926_XYRNO</name>
<dbReference type="InterPro" id="IPR019437">
    <property type="entry name" value="TPP1/Est3"/>
</dbReference>
<feature type="region of interest" description="Disordered" evidence="6">
    <location>
        <begin position="188"/>
        <end position="213"/>
    </location>
</feature>
<evidence type="ECO:0000256" key="5">
    <source>
        <dbReference type="ARBA" id="ARBA00023242"/>
    </source>
</evidence>
<feature type="region of interest" description="Disordered" evidence="6">
    <location>
        <begin position="328"/>
        <end position="514"/>
    </location>
</feature>
<reference evidence="8" key="1">
    <citation type="submission" date="2023-08" db="EMBL/GenBank/DDBJ databases">
        <authorList>
            <person name="Alioto T."/>
            <person name="Alioto T."/>
            <person name="Gomez Garrido J."/>
        </authorList>
    </citation>
    <scope>NUCLEOTIDE SEQUENCE</scope>
</reference>
<feature type="region of interest" description="Disordered" evidence="6">
    <location>
        <begin position="242"/>
        <end position="270"/>
    </location>
</feature>
<evidence type="ECO:0000256" key="2">
    <source>
        <dbReference type="ARBA" id="ARBA00004574"/>
    </source>
</evidence>
<dbReference type="Gene3D" id="2.40.50.960">
    <property type="match status" value="1"/>
</dbReference>
<feature type="domain" description="Shelterin complex subunit TPP1/Est3" evidence="7">
    <location>
        <begin position="1"/>
        <end position="148"/>
    </location>
</feature>
<dbReference type="Pfam" id="PF10341">
    <property type="entry name" value="TPP1"/>
    <property type="match status" value="1"/>
</dbReference>
<dbReference type="GO" id="GO:0042162">
    <property type="term" value="F:telomeric DNA binding"/>
    <property type="evidence" value="ECO:0007669"/>
    <property type="project" value="InterPro"/>
</dbReference>
<keyword evidence="9" id="KW-1185">Reference proteome</keyword>
<dbReference type="GO" id="GO:0005697">
    <property type="term" value="C:telomerase holoenzyme complex"/>
    <property type="evidence" value="ECO:0007669"/>
    <property type="project" value="InterPro"/>
</dbReference>
<comment type="subcellular location">
    <subcellularLocation>
        <location evidence="2">Chromosome</location>
        <location evidence="2">Telomere</location>
    </subcellularLocation>
    <subcellularLocation>
        <location evidence="1">Nucleus</location>
    </subcellularLocation>
</comment>
<dbReference type="GO" id="GO:0032211">
    <property type="term" value="P:negative regulation of telomere maintenance via telomerase"/>
    <property type="evidence" value="ECO:0007669"/>
    <property type="project" value="TreeGrafter"/>
</dbReference>
<dbReference type="PANTHER" id="PTHR14487:SF3">
    <property type="entry name" value="ADRENOCORTICAL DYSPLASIA PROTEIN HOMOLOG"/>
    <property type="match status" value="1"/>
</dbReference>
<dbReference type="EMBL" id="OY660868">
    <property type="protein sequence ID" value="CAJ1057269.1"/>
    <property type="molecule type" value="Genomic_DNA"/>
</dbReference>
<accession>A0AAV1F926</accession>
<keyword evidence="5" id="KW-0539">Nucleus</keyword>
<evidence type="ECO:0000256" key="3">
    <source>
        <dbReference type="ARBA" id="ARBA00022454"/>
    </source>
</evidence>
<evidence type="ECO:0000256" key="1">
    <source>
        <dbReference type="ARBA" id="ARBA00004123"/>
    </source>
</evidence>
<feature type="compositionally biased region" description="Low complexity" evidence="6">
    <location>
        <begin position="400"/>
        <end position="410"/>
    </location>
</feature>
<dbReference type="InterPro" id="IPR028631">
    <property type="entry name" value="ACD"/>
</dbReference>
<dbReference type="GO" id="GO:0070187">
    <property type="term" value="C:shelterin complex"/>
    <property type="evidence" value="ECO:0007669"/>
    <property type="project" value="InterPro"/>
</dbReference>
<proteinExistence type="predicted"/>
<evidence type="ECO:0000256" key="4">
    <source>
        <dbReference type="ARBA" id="ARBA00022895"/>
    </source>
</evidence>
<evidence type="ECO:0000313" key="9">
    <source>
        <dbReference type="Proteomes" id="UP001178508"/>
    </source>
</evidence>
<dbReference type="AlphaFoldDB" id="A0AAV1F926"/>
<keyword evidence="3" id="KW-0158">Chromosome</keyword>
<organism evidence="8 9">
    <name type="scientific">Xyrichtys novacula</name>
    <name type="common">Pearly razorfish</name>
    <name type="synonym">Hemipteronotus novacula</name>
    <dbReference type="NCBI Taxonomy" id="13765"/>
    <lineage>
        <taxon>Eukaryota</taxon>
        <taxon>Metazoa</taxon>
        <taxon>Chordata</taxon>
        <taxon>Craniata</taxon>
        <taxon>Vertebrata</taxon>
        <taxon>Euteleostomi</taxon>
        <taxon>Actinopterygii</taxon>
        <taxon>Neopterygii</taxon>
        <taxon>Teleostei</taxon>
        <taxon>Neoteleostei</taxon>
        <taxon>Acanthomorphata</taxon>
        <taxon>Eupercaria</taxon>
        <taxon>Labriformes</taxon>
        <taxon>Labridae</taxon>
        <taxon>Xyrichtys</taxon>
    </lineage>
</organism>
<dbReference type="GO" id="GO:0007004">
    <property type="term" value="P:telomere maintenance via telomerase"/>
    <property type="evidence" value="ECO:0007669"/>
    <property type="project" value="InterPro"/>
</dbReference>